<reference evidence="4 5" key="1">
    <citation type="journal article" date="2019" name="Int. J. Syst. Evol. Microbiol.">
        <title>The Global Catalogue of Microorganisms (GCM) 10K type strain sequencing project: providing services to taxonomists for standard genome sequencing and annotation.</title>
        <authorList>
            <consortium name="The Broad Institute Genomics Platform"/>
            <consortium name="The Broad Institute Genome Sequencing Center for Infectious Disease"/>
            <person name="Wu L."/>
            <person name="Ma J."/>
        </authorList>
    </citation>
    <scope>NUCLEOTIDE SEQUENCE [LARGE SCALE GENOMIC DNA]</scope>
    <source>
        <strain evidence="4 5">JCM 16034</strain>
    </source>
</reference>
<dbReference type="Gene3D" id="3.40.50.2020">
    <property type="match status" value="1"/>
</dbReference>
<comment type="similarity">
    <text evidence="1">Belongs to the ComF/GntX family.</text>
</comment>
<dbReference type="PANTHER" id="PTHR47505">
    <property type="entry name" value="DNA UTILIZATION PROTEIN YHGH"/>
    <property type="match status" value="1"/>
</dbReference>
<dbReference type="InterPro" id="IPR000836">
    <property type="entry name" value="PRTase_dom"/>
</dbReference>
<dbReference type="Proteomes" id="UP001500432">
    <property type="component" value="Unassembled WGS sequence"/>
</dbReference>
<dbReference type="SUPFAM" id="SSF53271">
    <property type="entry name" value="PRTase-like"/>
    <property type="match status" value="1"/>
</dbReference>
<dbReference type="CDD" id="cd06223">
    <property type="entry name" value="PRTases_typeI"/>
    <property type="match status" value="1"/>
</dbReference>
<evidence type="ECO:0000259" key="3">
    <source>
        <dbReference type="Pfam" id="PF00156"/>
    </source>
</evidence>
<protein>
    <recommendedName>
        <fullName evidence="3">Phosphoribosyltransferase domain-containing protein</fullName>
    </recommendedName>
</protein>
<keyword evidence="5" id="KW-1185">Reference proteome</keyword>
<dbReference type="InterPro" id="IPR051910">
    <property type="entry name" value="ComF/GntX_DNA_util-trans"/>
</dbReference>
<proteinExistence type="inferred from homology"/>
<dbReference type="InterPro" id="IPR029057">
    <property type="entry name" value="PRTase-like"/>
</dbReference>
<comment type="caution">
    <text evidence="4">The sequence shown here is derived from an EMBL/GenBank/DDBJ whole genome shotgun (WGS) entry which is preliminary data.</text>
</comment>
<dbReference type="EMBL" id="BAAAQW010000003">
    <property type="protein sequence ID" value="GAA2198163.1"/>
    <property type="molecule type" value="Genomic_DNA"/>
</dbReference>
<evidence type="ECO:0000313" key="4">
    <source>
        <dbReference type="EMBL" id="GAA2198163.1"/>
    </source>
</evidence>
<organism evidence="4 5">
    <name type="scientific">Sinomonas flava</name>
    <dbReference type="NCBI Taxonomy" id="496857"/>
    <lineage>
        <taxon>Bacteria</taxon>
        <taxon>Bacillati</taxon>
        <taxon>Actinomycetota</taxon>
        <taxon>Actinomycetes</taxon>
        <taxon>Micrococcales</taxon>
        <taxon>Micrococcaceae</taxon>
        <taxon>Sinomonas</taxon>
    </lineage>
</organism>
<evidence type="ECO:0000313" key="5">
    <source>
        <dbReference type="Proteomes" id="UP001500432"/>
    </source>
</evidence>
<sequence>MHRRHVAGAARPRNAGGMHDDGASSRRRPAVGAGPPSTSEPHGPSRHAAASRSRLLRLAAHTAALARELLGLVVPVDCVSCGAPDSTLCVGCARRLRSLTARPARVEAHAAALIEADGTVLLPAVAAGPYRNELSLALLDFKRHGSRTLERELAAGLARAVRAAVGTQGGAVWLVPVPTSTAAFLRRGFDPLALLGRRARREGRLPPGAVWVPALRQRRVPLHSALLGAARSAAGFGDGSQKGLGKGQRRRRAAGSLEARARVRVPGRKGPARVRGRPCVLVDDVLTTGATLREAARALEAAGAVVLGAATLAYVPLREPTAGSRGYAASGQGRDGTNGG</sequence>
<gene>
    <name evidence="4" type="ORF">GCM10009849_09830</name>
</gene>
<evidence type="ECO:0000256" key="2">
    <source>
        <dbReference type="SAM" id="MobiDB-lite"/>
    </source>
</evidence>
<name>A0ABN3BML5_9MICC</name>
<feature type="region of interest" description="Disordered" evidence="2">
    <location>
        <begin position="1"/>
        <end position="51"/>
    </location>
</feature>
<dbReference type="Pfam" id="PF00156">
    <property type="entry name" value="Pribosyltran"/>
    <property type="match status" value="1"/>
</dbReference>
<evidence type="ECO:0000256" key="1">
    <source>
        <dbReference type="ARBA" id="ARBA00008007"/>
    </source>
</evidence>
<dbReference type="PANTHER" id="PTHR47505:SF1">
    <property type="entry name" value="DNA UTILIZATION PROTEIN YHGH"/>
    <property type="match status" value="1"/>
</dbReference>
<accession>A0ABN3BML5</accession>
<feature type="region of interest" description="Disordered" evidence="2">
    <location>
        <begin position="238"/>
        <end position="257"/>
    </location>
</feature>
<feature type="domain" description="Phosphoribosyltransferase" evidence="3">
    <location>
        <begin position="269"/>
        <end position="316"/>
    </location>
</feature>